<dbReference type="GeneID" id="93378756"/>
<feature type="domain" description="DUF3846" evidence="1">
    <location>
        <begin position="6"/>
        <end position="106"/>
    </location>
</feature>
<evidence type="ECO:0000313" key="3">
    <source>
        <dbReference type="Proteomes" id="UP000184831"/>
    </source>
</evidence>
<comment type="caution">
    <text evidence="2">The sequence shown here is derived from an EMBL/GenBank/DDBJ whole genome shotgun (WGS) entry which is preliminary data.</text>
</comment>
<accession>A0AB74FHH8</accession>
<evidence type="ECO:0000313" key="2">
    <source>
        <dbReference type="EMBL" id="SIN36808.1"/>
    </source>
</evidence>
<evidence type="ECO:0000259" key="1">
    <source>
        <dbReference type="Pfam" id="PF12957"/>
    </source>
</evidence>
<organism evidence="2 3">
    <name type="scientific">Mycobacteroides abscessus subsp. abscessus</name>
    <dbReference type="NCBI Taxonomy" id="1185650"/>
    <lineage>
        <taxon>Bacteria</taxon>
        <taxon>Bacillati</taxon>
        <taxon>Actinomycetota</taxon>
        <taxon>Actinomycetes</taxon>
        <taxon>Mycobacteriales</taxon>
        <taxon>Mycobacteriaceae</taxon>
        <taxon>Mycobacteroides</taxon>
        <taxon>Mycobacteroides abscessus</taxon>
    </lineage>
</organism>
<sequence length="128" mass="14387">MSESRIQALVIRPDQAYEVRKLDDKPSAYRKLVGDTDGTFEVANITIWCSNRPGPFNSMASFLWWKLEPAIAELERLDGTVVITGLPDEAGYPTPLPDNILETYRNLEASQLPWRFPTDEGGESSDAR</sequence>
<dbReference type="Pfam" id="PF12957">
    <property type="entry name" value="DUF3846"/>
    <property type="match status" value="1"/>
</dbReference>
<name>A0AB74FHH8_9MYCO</name>
<reference evidence="2 3" key="1">
    <citation type="submission" date="2016-11" db="EMBL/GenBank/DDBJ databases">
        <authorList>
            <consortium name="Pathogen Informatics"/>
        </authorList>
    </citation>
    <scope>NUCLEOTIDE SEQUENCE [LARGE SCALE GENOMIC DNA]</scope>
    <source>
        <strain evidence="2 3">696</strain>
    </source>
</reference>
<protein>
    <submittedName>
        <fullName evidence="2">Domain of uncharacterized function (DUF3846)</fullName>
    </submittedName>
</protein>
<dbReference type="EMBL" id="FSQE01000010">
    <property type="protein sequence ID" value="SIN36808.1"/>
    <property type="molecule type" value="Genomic_DNA"/>
</dbReference>
<dbReference type="RefSeq" id="WP_005110339.1">
    <property type="nucleotide sequence ID" value="NZ_AP028613.1"/>
</dbReference>
<proteinExistence type="predicted"/>
<gene>
    <name evidence="2" type="ORF">SAMEA2152244_04133</name>
</gene>
<dbReference type="AlphaFoldDB" id="A0AB74FHH8"/>
<dbReference type="InterPro" id="IPR024559">
    <property type="entry name" value="DUF3846"/>
</dbReference>
<dbReference type="Proteomes" id="UP000184831">
    <property type="component" value="Unassembled WGS sequence"/>
</dbReference>